<sequence length="79" mass="8862">MSKQHEQYTYNNLGGFGSSKPTLPNLIVLILILLQFGRNFNFGSSEFGREAVDNGILFIIALFYLSCCNPCRTNNFSCC</sequence>
<gene>
    <name evidence="2" type="ORF">bsdE14_09050</name>
</gene>
<organism evidence="2 3">
    <name type="scientific">Clostridium omnivorum</name>
    <dbReference type="NCBI Taxonomy" id="1604902"/>
    <lineage>
        <taxon>Bacteria</taxon>
        <taxon>Bacillati</taxon>
        <taxon>Bacillota</taxon>
        <taxon>Clostridia</taxon>
        <taxon>Eubacteriales</taxon>
        <taxon>Clostridiaceae</taxon>
        <taxon>Clostridium</taxon>
    </lineage>
</organism>
<protein>
    <submittedName>
        <fullName evidence="2">Uncharacterized protein</fullName>
    </submittedName>
</protein>
<keyword evidence="1" id="KW-0812">Transmembrane</keyword>
<evidence type="ECO:0000313" key="3">
    <source>
        <dbReference type="Proteomes" id="UP001208567"/>
    </source>
</evidence>
<dbReference type="EMBL" id="BRXR01000001">
    <property type="protein sequence ID" value="GLC29495.1"/>
    <property type="molecule type" value="Genomic_DNA"/>
</dbReference>
<evidence type="ECO:0000313" key="2">
    <source>
        <dbReference type="EMBL" id="GLC29495.1"/>
    </source>
</evidence>
<accession>A0ABQ5N2T2</accession>
<feature type="transmembrane region" description="Helical" evidence="1">
    <location>
        <begin position="47"/>
        <end position="65"/>
    </location>
</feature>
<reference evidence="2 3" key="1">
    <citation type="journal article" date="2024" name="Int. J. Syst. Evol. Microbiol.">
        <title>Clostridium omnivorum sp. nov., isolated from anoxic soil under the treatment of reductive soil disinfestation.</title>
        <authorList>
            <person name="Ueki A."/>
            <person name="Tonouchi A."/>
            <person name="Kaku N."/>
            <person name="Honma S."/>
            <person name="Ueki K."/>
        </authorList>
    </citation>
    <scope>NUCLEOTIDE SEQUENCE [LARGE SCALE GENOMIC DNA]</scope>
    <source>
        <strain evidence="2 3">E14</strain>
    </source>
</reference>
<keyword evidence="3" id="KW-1185">Reference proteome</keyword>
<proteinExistence type="predicted"/>
<dbReference type="RefSeq" id="WP_264848788.1">
    <property type="nucleotide sequence ID" value="NZ_BRXR01000001.1"/>
</dbReference>
<evidence type="ECO:0000256" key="1">
    <source>
        <dbReference type="SAM" id="Phobius"/>
    </source>
</evidence>
<comment type="caution">
    <text evidence="2">The sequence shown here is derived from an EMBL/GenBank/DDBJ whole genome shotgun (WGS) entry which is preliminary data.</text>
</comment>
<feature type="transmembrane region" description="Helical" evidence="1">
    <location>
        <begin position="22"/>
        <end position="40"/>
    </location>
</feature>
<keyword evidence="1" id="KW-0472">Membrane</keyword>
<dbReference type="Proteomes" id="UP001208567">
    <property type="component" value="Unassembled WGS sequence"/>
</dbReference>
<keyword evidence="1" id="KW-1133">Transmembrane helix</keyword>
<name>A0ABQ5N2T2_9CLOT</name>